<dbReference type="GeneID" id="18821052"/>
<accession>F8P9E6</accession>
<sequence>MLYTCPTQQGLEDSQGGSKFYVDEQIPRRENLWWPPQTDNLASVDSTLQTVEVISSRIFISTASSSRNLRQVRFLR</sequence>
<reference evidence="1" key="1">
    <citation type="submission" date="2011-04" db="EMBL/GenBank/DDBJ databases">
        <title>Evolution of plant cell wall degrading machinery underlies the functional diversity of forest fungi.</title>
        <authorList>
            <consortium name="US DOE Joint Genome Institute (JGI-PGF)"/>
            <person name="Eastwood D.C."/>
            <person name="Floudas D."/>
            <person name="Binder M."/>
            <person name="Majcherczyk A."/>
            <person name="Schneider P."/>
            <person name="Aerts A."/>
            <person name="Asiegbu F.O."/>
            <person name="Baker S.E."/>
            <person name="Barry K."/>
            <person name="Bendiksby M."/>
            <person name="Blumentritt M."/>
            <person name="Coutinho P.M."/>
            <person name="Cullen D."/>
            <person name="Cullen D."/>
            <person name="Gathman A."/>
            <person name="Goodell B."/>
            <person name="Henrissat B."/>
            <person name="Ihrmark K."/>
            <person name="Kauserud H."/>
            <person name="Kohler A."/>
            <person name="LaButti K."/>
            <person name="Lapidus A."/>
            <person name="Lavin J.L."/>
            <person name="Lee Y.-H."/>
            <person name="Lindquist E."/>
            <person name="Lilly W."/>
            <person name="Lucas S."/>
            <person name="Morin E."/>
            <person name="Murat C."/>
            <person name="Oguiza J.A."/>
            <person name="Park J."/>
            <person name="Pisabarro A.G."/>
            <person name="Riley R."/>
            <person name="Rosling A."/>
            <person name="Salamov A."/>
            <person name="Schmidt O."/>
            <person name="Schmutz J."/>
            <person name="Skrede I."/>
            <person name="Stenlid J."/>
            <person name="Wiebenga A."/>
            <person name="Xie X."/>
            <person name="Kues U."/>
            <person name="Hibbett D.S."/>
            <person name="Hoffmeister D."/>
            <person name="Hogberg N."/>
            <person name="Martin F."/>
            <person name="Grigoriev I.V."/>
            <person name="Watkinson S.C."/>
        </authorList>
    </citation>
    <scope>NUCLEOTIDE SEQUENCE</scope>
    <source>
        <strain evidence="1">S7.9</strain>
    </source>
</reference>
<proteinExistence type="predicted"/>
<organism>
    <name type="scientific">Serpula lacrymans var. lacrymans (strain S7.9)</name>
    <name type="common">Dry rot fungus</name>
    <dbReference type="NCBI Taxonomy" id="578457"/>
    <lineage>
        <taxon>Eukaryota</taxon>
        <taxon>Fungi</taxon>
        <taxon>Dikarya</taxon>
        <taxon>Basidiomycota</taxon>
        <taxon>Agaricomycotina</taxon>
        <taxon>Agaricomycetes</taxon>
        <taxon>Agaricomycetidae</taxon>
        <taxon>Boletales</taxon>
        <taxon>Coniophorineae</taxon>
        <taxon>Serpulaceae</taxon>
        <taxon>Serpula</taxon>
    </lineage>
</organism>
<name>F8P9E6_SERL9</name>
<dbReference type="AlphaFoldDB" id="F8P9E6"/>
<dbReference type="EMBL" id="GL945441">
    <property type="protein sequence ID" value="EGO20275.1"/>
    <property type="molecule type" value="Genomic_DNA"/>
</dbReference>
<gene>
    <name evidence="1" type="ORF">SERLADRAFT_477686</name>
</gene>
<evidence type="ECO:0000313" key="1">
    <source>
        <dbReference type="EMBL" id="EGO20275.1"/>
    </source>
</evidence>
<dbReference type="HOGENOM" id="CLU_2656000_0_0_1"/>
<dbReference type="KEGG" id="sla:SERLADRAFT_477686"/>
<dbReference type="RefSeq" id="XP_007323020.1">
    <property type="nucleotide sequence ID" value="XM_007322958.1"/>
</dbReference>
<protein>
    <submittedName>
        <fullName evidence="1">Uncharacterized protein</fullName>
    </submittedName>
</protein>
<dbReference type="Proteomes" id="UP000008064">
    <property type="component" value="Unassembled WGS sequence"/>
</dbReference>